<evidence type="ECO:0000313" key="3">
    <source>
        <dbReference type="Proteomes" id="UP000473089"/>
    </source>
</evidence>
<gene>
    <name evidence="2" type="ORF">EXM42_12920</name>
</gene>
<sequence length="235" mass="28117">MSYNNCKIEQYNKIMHEILDLNITCELKENLRKKEIETEQRCQTIGNIIDIIIHLFSLGLTIKEALIITNGNYYWLNFVLLFVSSCFNTLIIINFWSSFDEFDERIFDERIIAEFISNIIIKNKKYIKISSLDKVDEIIFSLKELLIEKEPLFKHIFDLLDVYKSSIYSHDSFDKELLFELNETYRILNDYISVIKINEEKEKQMKKDSKNNSSLIMLKDKNTYNKELLDQYKKL</sequence>
<dbReference type="Proteomes" id="UP000473089">
    <property type="component" value="Unassembled WGS sequence"/>
</dbReference>
<organism evidence="2 3">
    <name type="scientific">Clostridium botulinum</name>
    <dbReference type="NCBI Taxonomy" id="1491"/>
    <lineage>
        <taxon>Bacteria</taxon>
        <taxon>Bacillati</taxon>
        <taxon>Bacillota</taxon>
        <taxon>Clostridia</taxon>
        <taxon>Eubacteriales</taxon>
        <taxon>Clostridiaceae</taxon>
        <taxon>Clostridium</taxon>
    </lineage>
</organism>
<keyword evidence="1" id="KW-0812">Transmembrane</keyword>
<comment type="caution">
    <text evidence="2">The sequence shown here is derived from an EMBL/GenBank/DDBJ whole genome shotgun (WGS) entry which is preliminary data.</text>
</comment>
<protein>
    <submittedName>
        <fullName evidence="2">Uncharacterized protein</fullName>
    </submittedName>
</protein>
<keyword evidence="1" id="KW-0472">Membrane</keyword>
<dbReference type="EMBL" id="SGJP01000028">
    <property type="protein sequence ID" value="NFA61261.1"/>
    <property type="molecule type" value="Genomic_DNA"/>
</dbReference>
<dbReference type="AlphaFoldDB" id="A0A6M0T581"/>
<accession>A0A6M0T581</accession>
<name>A0A6M0T581_CLOBO</name>
<keyword evidence="1" id="KW-1133">Transmembrane helix</keyword>
<evidence type="ECO:0000256" key="1">
    <source>
        <dbReference type="SAM" id="Phobius"/>
    </source>
</evidence>
<evidence type="ECO:0000313" key="2">
    <source>
        <dbReference type="EMBL" id="NFA61261.1"/>
    </source>
</evidence>
<reference evidence="2 3" key="1">
    <citation type="submission" date="2019-02" db="EMBL/GenBank/DDBJ databases">
        <title>Genome sequencing of Clostridium botulinum clinical isolates.</title>
        <authorList>
            <person name="Brunt J."/>
            <person name="Van Vliet A.H.M."/>
            <person name="Stringer S.C."/>
            <person name="Grant K.A."/>
            <person name="Carter A.C."/>
            <person name="Peck M.W."/>
        </authorList>
    </citation>
    <scope>NUCLEOTIDE SEQUENCE [LARGE SCALE GENOMIC DNA]</scope>
    <source>
        <strain evidence="2 3">R1125/03</strain>
    </source>
</reference>
<proteinExistence type="predicted"/>
<feature type="transmembrane region" description="Helical" evidence="1">
    <location>
        <begin position="74"/>
        <end position="96"/>
    </location>
</feature>